<dbReference type="Pfam" id="PF02585">
    <property type="entry name" value="PIG-L"/>
    <property type="match status" value="1"/>
</dbReference>
<dbReference type="GO" id="GO:0016137">
    <property type="term" value="P:glycoside metabolic process"/>
    <property type="evidence" value="ECO:0007669"/>
    <property type="project" value="UniProtKB-ARBA"/>
</dbReference>
<organism evidence="2 3">
    <name type="scientific">Spongiactinospora rosea</name>
    <dbReference type="NCBI Taxonomy" id="2248750"/>
    <lineage>
        <taxon>Bacteria</taxon>
        <taxon>Bacillati</taxon>
        <taxon>Actinomycetota</taxon>
        <taxon>Actinomycetes</taxon>
        <taxon>Streptosporangiales</taxon>
        <taxon>Streptosporangiaceae</taxon>
        <taxon>Spongiactinospora</taxon>
    </lineage>
</organism>
<dbReference type="AlphaFoldDB" id="A0A366M6N7"/>
<dbReference type="EMBL" id="QMEY01000001">
    <property type="protein sequence ID" value="RBQ21866.1"/>
    <property type="molecule type" value="Genomic_DNA"/>
</dbReference>
<dbReference type="InterPro" id="IPR003737">
    <property type="entry name" value="GlcNAc_PI_deacetylase-related"/>
</dbReference>
<name>A0A366M6N7_9ACTN</name>
<dbReference type="SUPFAM" id="SSF102588">
    <property type="entry name" value="LmbE-like"/>
    <property type="match status" value="1"/>
</dbReference>
<proteinExistence type="predicted"/>
<evidence type="ECO:0000256" key="1">
    <source>
        <dbReference type="ARBA" id="ARBA00022833"/>
    </source>
</evidence>
<dbReference type="GO" id="GO:0016811">
    <property type="term" value="F:hydrolase activity, acting on carbon-nitrogen (but not peptide) bonds, in linear amides"/>
    <property type="evidence" value="ECO:0007669"/>
    <property type="project" value="TreeGrafter"/>
</dbReference>
<dbReference type="RefSeq" id="WP_113978962.1">
    <property type="nucleotide sequence ID" value="NZ_QMEY01000001.1"/>
</dbReference>
<keyword evidence="3" id="KW-1185">Reference proteome</keyword>
<gene>
    <name evidence="2" type="ORF">DP939_04105</name>
</gene>
<keyword evidence="1" id="KW-0862">Zinc</keyword>
<dbReference type="InterPro" id="IPR024078">
    <property type="entry name" value="LmbE-like_dom_sf"/>
</dbReference>
<evidence type="ECO:0000313" key="3">
    <source>
        <dbReference type="Proteomes" id="UP000253303"/>
    </source>
</evidence>
<comment type="caution">
    <text evidence="2">The sequence shown here is derived from an EMBL/GenBank/DDBJ whole genome shotgun (WGS) entry which is preliminary data.</text>
</comment>
<dbReference type="Proteomes" id="UP000253303">
    <property type="component" value="Unassembled WGS sequence"/>
</dbReference>
<dbReference type="PANTHER" id="PTHR12993">
    <property type="entry name" value="N-ACETYLGLUCOSAMINYL-PHOSPHATIDYLINOSITOL DE-N-ACETYLASE-RELATED"/>
    <property type="match status" value="1"/>
</dbReference>
<reference evidence="2 3" key="1">
    <citation type="submission" date="2018-06" db="EMBL/GenBank/DDBJ databases">
        <title>Sphaerisporangium craniellae sp. nov., isolated from a marine sponge in the South China Sea.</title>
        <authorList>
            <person name="Li L."/>
        </authorList>
    </citation>
    <scope>NUCLEOTIDE SEQUENCE [LARGE SCALE GENOMIC DNA]</scope>
    <source>
        <strain evidence="2 3">LHW63015</strain>
    </source>
</reference>
<dbReference type="OrthoDB" id="158614at2"/>
<dbReference type="Gene3D" id="3.40.50.10320">
    <property type="entry name" value="LmbE-like"/>
    <property type="match status" value="1"/>
</dbReference>
<protein>
    <submittedName>
        <fullName evidence="2">GlcNAc-PI de-N-acetylase</fullName>
    </submittedName>
</protein>
<evidence type="ECO:0000313" key="2">
    <source>
        <dbReference type="EMBL" id="RBQ21866.1"/>
    </source>
</evidence>
<dbReference type="PANTHER" id="PTHR12993:SF26">
    <property type="entry name" value="1D-MYO-INOSITOL 2-ACETAMIDO-2-DEOXY-ALPHA-D-GLUCOPYRANOSIDE DEACETYLASE"/>
    <property type="match status" value="1"/>
</dbReference>
<sequence>MDHELTLMAVHAHPDDEVLSTGGVLLRAAEEGIRTVLVTCTNGEQGDAPGGVKPGEPGHDPEAVAALRLTELRESISHLNIAHLETLGYRDSGMAGWEANGDPRAFANVPVETAAARLAELIRQYRPQVVVTYDENGGYGHPDHIQANRIAVAATEATGIPDKLYYGAMPRSGIKRMVEHMRAAGMPMEEEFPDDFGTPDELITTVVDASAYVERKVKALKAHQSQSDSVFLLALPEEFQRHGLGTEAFIRHYNRVAAAPDHEDDLFAGLR</sequence>
<accession>A0A366M6N7</accession>